<proteinExistence type="inferred from homology"/>
<dbReference type="InterPro" id="IPR013762">
    <property type="entry name" value="Integrase-like_cat_sf"/>
</dbReference>
<gene>
    <name evidence="8" type="ORF">RE431_09110</name>
</gene>
<dbReference type="Proteomes" id="UP001257234">
    <property type="component" value="Unassembled WGS sequence"/>
</dbReference>
<comment type="caution">
    <text evidence="8">The sequence shown here is derived from an EMBL/GenBank/DDBJ whole genome shotgun (WGS) entry which is preliminary data.</text>
</comment>
<dbReference type="RefSeq" id="WP_309561671.1">
    <property type="nucleotide sequence ID" value="NZ_JAVJIU010000003.1"/>
</dbReference>
<feature type="domain" description="Core-binding (CB)" evidence="7">
    <location>
        <begin position="83"/>
        <end position="161"/>
    </location>
</feature>
<dbReference type="InterPro" id="IPR010998">
    <property type="entry name" value="Integrase_recombinase_N"/>
</dbReference>
<keyword evidence="4" id="KW-0233">DNA recombination</keyword>
<dbReference type="InterPro" id="IPR025269">
    <property type="entry name" value="SAM-like_dom"/>
</dbReference>
<evidence type="ECO:0000259" key="7">
    <source>
        <dbReference type="PROSITE" id="PS51900"/>
    </source>
</evidence>
<evidence type="ECO:0000256" key="3">
    <source>
        <dbReference type="ARBA" id="ARBA00023125"/>
    </source>
</evidence>
<evidence type="ECO:0000256" key="1">
    <source>
        <dbReference type="ARBA" id="ARBA00008857"/>
    </source>
</evidence>
<dbReference type="PROSITE" id="PS51898">
    <property type="entry name" value="TYR_RECOMBINASE"/>
    <property type="match status" value="1"/>
</dbReference>
<protein>
    <submittedName>
        <fullName evidence="8">Tyrosine-type recombinase/integrase</fullName>
    </submittedName>
</protein>
<dbReference type="InterPro" id="IPR011010">
    <property type="entry name" value="DNA_brk_join_enz"/>
</dbReference>
<dbReference type="PANTHER" id="PTHR30349:SF64">
    <property type="entry name" value="PROPHAGE INTEGRASE INTD-RELATED"/>
    <property type="match status" value="1"/>
</dbReference>
<dbReference type="InterPro" id="IPR002104">
    <property type="entry name" value="Integrase_catalytic"/>
</dbReference>
<evidence type="ECO:0000256" key="5">
    <source>
        <dbReference type="PROSITE-ProRule" id="PRU01248"/>
    </source>
</evidence>
<keyword evidence="2" id="KW-0229">DNA integration</keyword>
<dbReference type="Gene3D" id="1.10.443.10">
    <property type="entry name" value="Intergrase catalytic core"/>
    <property type="match status" value="2"/>
</dbReference>
<dbReference type="Gene3D" id="1.10.150.130">
    <property type="match status" value="1"/>
</dbReference>
<evidence type="ECO:0000313" key="8">
    <source>
        <dbReference type="EMBL" id="MDR5590799.1"/>
    </source>
</evidence>
<evidence type="ECO:0000259" key="6">
    <source>
        <dbReference type="PROSITE" id="PS51898"/>
    </source>
</evidence>
<dbReference type="Pfam" id="PF13102">
    <property type="entry name" value="Phage_int_SAM_5"/>
    <property type="match status" value="1"/>
</dbReference>
<organism evidence="8 9">
    <name type="scientific">Christiangramia sediminicola</name>
    <dbReference type="NCBI Taxonomy" id="3073267"/>
    <lineage>
        <taxon>Bacteria</taxon>
        <taxon>Pseudomonadati</taxon>
        <taxon>Bacteroidota</taxon>
        <taxon>Flavobacteriia</taxon>
        <taxon>Flavobacteriales</taxon>
        <taxon>Flavobacteriaceae</taxon>
        <taxon>Christiangramia</taxon>
    </lineage>
</organism>
<accession>A0ABU1ES43</accession>
<dbReference type="InterPro" id="IPR050090">
    <property type="entry name" value="Tyrosine_recombinase_XerCD"/>
</dbReference>
<evidence type="ECO:0000256" key="4">
    <source>
        <dbReference type="ARBA" id="ARBA00023172"/>
    </source>
</evidence>
<dbReference type="SUPFAM" id="SSF56349">
    <property type="entry name" value="DNA breaking-rejoining enzymes"/>
    <property type="match status" value="2"/>
</dbReference>
<comment type="similarity">
    <text evidence="1">Belongs to the 'phage' integrase family.</text>
</comment>
<keyword evidence="9" id="KW-1185">Reference proteome</keyword>
<reference evidence="9" key="1">
    <citation type="submission" date="2023-07" db="EMBL/GenBank/DDBJ databases">
        <title>Christiangramia sp. SM2212., a novel bacterium of the family Flavobacteriaceae isolated from the sea sediment.</title>
        <authorList>
            <person name="Wang J."/>
            <person name="Zhang X."/>
        </authorList>
    </citation>
    <scope>NUCLEOTIDE SEQUENCE [LARGE SCALE GENOMIC DNA]</scope>
    <source>
        <strain evidence="9">SM2212</strain>
    </source>
</reference>
<dbReference type="PANTHER" id="PTHR30349">
    <property type="entry name" value="PHAGE INTEGRASE-RELATED"/>
    <property type="match status" value="1"/>
</dbReference>
<keyword evidence="3 5" id="KW-0238">DNA-binding</keyword>
<feature type="domain" description="Tyr recombinase" evidence="6">
    <location>
        <begin position="183"/>
        <end position="475"/>
    </location>
</feature>
<evidence type="ECO:0000256" key="2">
    <source>
        <dbReference type="ARBA" id="ARBA00022908"/>
    </source>
</evidence>
<evidence type="ECO:0000313" key="9">
    <source>
        <dbReference type="Proteomes" id="UP001257234"/>
    </source>
</evidence>
<dbReference type="InterPro" id="IPR044068">
    <property type="entry name" value="CB"/>
</dbReference>
<dbReference type="EMBL" id="JAVJIU010000003">
    <property type="protein sequence ID" value="MDR5590799.1"/>
    <property type="molecule type" value="Genomic_DNA"/>
</dbReference>
<dbReference type="Pfam" id="PF00589">
    <property type="entry name" value="Phage_integrase"/>
    <property type="match status" value="1"/>
</dbReference>
<dbReference type="PROSITE" id="PS51900">
    <property type="entry name" value="CB"/>
    <property type="match status" value="1"/>
</dbReference>
<sequence>MSTSHKLVCHKYDKNPSKGKIKLQTITNRKATYKTLATIDFKNWSDKKEIVLSGEPSFEKINQKIKEALLKAQTEKVYGCKIDKLIDYSEKRINSIYSYNTRRSKTNALNKLKEFRREFKKFQDINRDFTRSFYNYMQEHHAAGTAREYFVVIKYFIKEAVDEKVIEVEGDPFKNVTKRIPKTRYQVINDTELKKFLGHTFEDENRNLTQHSFKFMMFAAGMRISDFLHLTWNNFTEIHERMNIRFKMKKTGNIKETKLTLKALESLVPFLRNYNQFDLNTYHYYKKRAEKASNDLRAWRQESSQIDPDGFISVDLLNNYSQNAYIKFQEDSEKHSAKVKVKKDLDAKIETMEQLLPQVQQDVYKYLASSIKSIKTDYSTERVYPFLRGLKGNNLIRETRKRATKNNYFLNEMRKELNIKNPLSNHQARHVFAQRLFEAGANFHDISIELGHKSLAVTENYRKQISSEKSKDVVQIFTQSLDL</sequence>
<name>A0ABU1ES43_9FLAO</name>